<evidence type="ECO:0000256" key="1">
    <source>
        <dbReference type="ARBA" id="ARBA00001933"/>
    </source>
</evidence>
<evidence type="ECO:0000313" key="6">
    <source>
        <dbReference type="EMBL" id="ADL35585.1"/>
    </source>
</evidence>
<gene>
    <name evidence="6" type="ordered locus">bpr_I2855</name>
</gene>
<dbReference type="Proteomes" id="UP000001299">
    <property type="component" value="Chromosome 1"/>
</dbReference>
<dbReference type="InterPro" id="IPR001597">
    <property type="entry name" value="ArAA_b-elim_lyase/Thr_aldolase"/>
</dbReference>
<comment type="similarity">
    <text evidence="2">Belongs to the threonine aldolase family.</text>
</comment>
<organism evidence="6 7">
    <name type="scientific">Butyrivibrio proteoclasticus (strain ATCC 51982 / DSM 14932 / B316)</name>
    <name type="common">Clostridium proteoclasticum</name>
    <dbReference type="NCBI Taxonomy" id="515622"/>
    <lineage>
        <taxon>Bacteria</taxon>
        <taxon>Bacillati</taxon>
        <taxon>Bacillota</taxon>
        <taxon>Clostridia</taxon>
        <taxon>Lachnospirales</taxon>
        <taxon>Lachnospiraceae</taxon>
        <taxon>Butyrivibrio</taxon>
    </lineage>
</organism>
<evidence type="ECO:0000256" key="3">
    <source>
        <dbReference type="ARBA" id="ARBA00022898"/>
    </source>
</evidence>
<feature type="region of interest" description="Disordered" evidence="4">
    <location>
        <begin position="111"/>
        <end position="133"/>
    </location>
</feature>
<dbReference type="PANTHER" id="PTHR48097:SF5">
    <property type="entry name" value="LOW SPECIFICITY L-THREONINE ALDOLASE"/>
    <property type="match status" value="1"/>
</dbReference>
<dbReference type="Pfam" id="PF01212">
    <property type="entry name" value="Beta_elim_lyase"/>
    <property type="match status" value="1"/>
</dbReference>
<evidence type="ECO:0000256" key="4">
    <source>
        <dbReference type="SAM" id="MobiDB-lite"/>
    </source>
</evidence>
<dbReference type="GO" id="GO:0016829">
    <property type="term" value="F:lyase activity"/>
    <property type="evidence" value="ECO:0007669"/>
    <property type="project" value="InterPro"/>
</dbReference>
<dbReference type="RefSeq" id="WP_013282237.1">
    <property type="nucleotide sequence ID" value="NC_014387.1"/>
</dbReference>
<keyword evidence="7" id="KW-1185">Reference proteome</keyword>
<dbReference type="KEGG" id="bpb:bpr_I2855"/>
<accession>E0S098</accession>
<dbReference type="STRING" id="515622.bpr_I2855"/>
<dbReference type="Gene3D" id="3.40.640.10">
    <property type="entry name" value="Type I PLP-dependent aspartate aminotransferase-like (Major domain)"/>
    <property type="match status" value="1"/>
</dbReference>
<sequence length="372" mass="41284">MAGKISFSSDYTKGAHPRILQRLTETNYEQIDGYGTDDYCKSAADKIRKVCAAPEADVFFLVGGTQTNQTIIDMLLEPYEGVVAAQTGHVAAHEAGAIEFSGHKVLTVPSLPRKSTGSAESDESGSAASGSHRAVYSDQVGKISAAEVKKLIDDFYADDNHEHMVFPGAVYISHPTEYGTLYSKAELEELSKVCKEYDIPLFLDGARLGYGLMSKRTDVTIEDIARLVDVFYIGGTKVGALFGEAVVFPHKVPTRHPVPIIKQHGALLAKGWLLGLMFDTLFTDNLYFDISANAIEMAELLRKGLEEKGYQIYIDSPTNQQFIVMENNRLQELSEHVRYGFWEKFDDTHTVIRLATDWATTREDIDTLMSFL</sequence>
<dbReference type="EMBL" id="CP001810">
    <property type="protein sequence ID" value="ADL35585.1"/>
    <property type="molecule type" value="Genomic_DNA"/>
</dbReference>
<dbReference type="InterPro" id="IPR015422">
    <property type="entry name" value="PyrdxlP-dep_Trfase_small"/>
</dbReference>
<protein>
    <submittedName>
        <fullName evidence="6">Threonine aldolase</fullName>
    </submittedName>
</protein>
<dbReference type="PANTHER" id="PTHR48097">
    <property type="entry name" value="L-THREONINE ALDOLASE-RELATED"/>
    <property type="match status" value="1"/>
</dbReference>
<dbReference type="SUPFAM" id="SSF53383">
    <property type="entry name" value="PLP-dependent transferases"/>
    <property type="match status" value="1"/>
</dbReference>
<dbReference type="HOGENOM" id="CLU_049619_1_0_9"/>
<reference evidence="6 7" key="1">
    <citation type="journal article" date="2010" name="PLoS ONE">
        <title>The glycobiome of the rumen bacterium Butyrivibrio proteoclasticus B316(T) highlights adaptation to a polysaccharide-rich environment.</title>
        <authorList>
            <person name="Kelly W.J."/>
            <person name="Leahy S.C."/>
            <person name="Altermann E."/>
            <person name="Yeoman C.J."/>
            <person name="Dunne J.C."/>
            <person name="Kong Z."/>
            <person name="Pacheco D.M."/>
            <person name="Li D."/>
            <person name="Noel S.J."/>
            <person name="Moon C.D."/>
            <person name="Cookson A.L."/>
            <person name="Attwood G.T."/>
        </authorList>
    </citation>
    <scope>NUCLEOTIDE SEQUENCE [LARGE SCALE GENOMIC DNA]</scope>
    <source>
        <strain evidence="7">ATCC 51982 / DSM 14932 / B316</strain>
    </source>
</reference>
<dbReference type="GO" id="GO:0006520">
    <property type="term" value="P:amino acid metabolic process"/>
    <property type="evidence" value="ECO:0007669"/>
    <property type="project" value="InterPro"/>
</dbReference>
<comment type="cofactor">
    <cofactor evidence="1">
        <name>pyridoxal 5'-phosphate</name>
        <dbReference type="ChEBI" id="CHEBI:597326"/>
    </cofactor>
</comment>
<feature type="compositionally biased region" description="Low complexity" evidence="4">
    <location>
        <begin position="115"/>
        <end position="131"/>
    </location>
</feature>
<proteinExistence type="inferred from homology"/>
<keyword evidence="3" id="KW-0663">Pyridoxal phosphate</keyword>
<evidence type="ECO:0000259" key="5">
    <source>
        <dbReference type="Pfam" id="PF01212"/>
    </source>
</evidence>
<evidence type="ECO:0000256" key="2">
    <source>
        <dbReference type="ARBA" id="ARBA00006966"/>
    </source>
</evidence>
<dbReference type="Gene3D" id="3.90.1150.10">
    <property type="entry name" value="Aspartate Aminotransferase, domain 1"/>
    <property type="match status" value="1"/>
</dbReference>
<dbReference type="InterPro" id="IPR015424">
    <property type="entry name" value="PyrdxlP-dep_Trfase"/>
</dbReference>
<dbReference type="InterPro" id="IPR015421">
    <property type="entry name" value="PyrdxlP-dep_Trfase_major"/>
</dbReference>
<evidence type="ECO:0000313" key="7">
    <source>
        <dbReference type="Proteomes" id="UP000001299"/>
    </source>
</evidence>
<dbReference type="AlphaFoldDB" id="E0S098"/>
<dbReference type="eggNOG" id="COG2008">
    <property type="taxonomic scope" value="Bacteria"/>
</dbReference>
<name>E0S098_BUTPB</name>
<feature type="domain" description="Aromatic amino acid beta-eliminating lyase/threonine aldolase" evidence="5">
    <location>
        <begin position="9"/>
        <end position="290"/>
    </location>
</feature>